<dbReference type="AlphaFoldDB" id="A0A0R1UPQ7"/>
<dbReference type="GO" id="GO:0071555">
    <property type="term" value="P:cell wall organization"/>
    <property type="evidence" value="ECO:0007669"/>
    <property type="project" value="UniProtKB-UniRule"/>
</dbReference>
<dbReference type="SUPFAM" id="SSF141523">
    <property type="entry name" value="L,D-transpeptidase catalytic domain-like"/>
    <property type="match status" value="1"/>
</dbReference>
<accession>A0A0R1UPQ7</accession>
<dbReference type="Pfam" id="PF03734">
    <property type="entry name" value="YkuD"/>
    <property type="match status" value="1"/>
</dbReference>
<keyword evidence="10" id="KW-1185">Reference proteome</keyword>
<keyword evidence="5 6" id="KW-0961">Cell wall biogenesis/degradation</keyword>
<evidence type="ECO:0000256" key="6">
    <source>
        <dbReference type="PROSITE-ProRule" id="PRU01373"/>
    </source>
</evidence>
<evidence type="ECO:0000256" key="5">
    <source>
        <dbReference type="ARBA" id="ARBA00023316"/>
    </source>
</evidence>
<evidence type="ECO:0000256" key="7">
    <source>
        <dbReference type="SAM" id="SignalP"/>
    </source>
</evidence>
<feature type="chain" id="PRO_5038697643" evidence="7">
    <location>
        <begin position="22"/>
        <end position="462"/>
    </location>
</feature>
<sequence length="462" mass="50326">MNKKVWGSVAGVVVLLGLATAGLNQHQATHFNRNVTINGVKVGGLTAKQAFNKVQQSSSSQDVYFDGQQIYAGHSVKVGLTNADQSKFKQALAKQKTLIPTSKAQNFAIQGTNFDTSQLAAMQDAVQQAVATYNQGKSASVDAHAELVNGRIKVIKSVQGTALDEQAMLKQFNNRRFNPTIKLTKQVQTPVKADSQTIKTQKQHLEALNKRHVVLKIQDHEVKLGAKDLVTKATYLHGTYQIDTEKAQQAVAKLNHQYATLGKALKFKTHSGQEITLNNQGTYGWALSAHKLKPALQAAFAKDSSKVINAKDYIYGIGYNENGTGYNNTTNNGIGNTYVEVSKAAQHVWWYRDGKVVFEADVVTGTEQGDNATPTGVYYTLYKQRGATLRGLNDDGSKYSSPVAYWVPFTQQGHGFHDASWRGDWSKTAYLAGGSHGCVNMKVGDAGTAFASMDEGEPVVIY</sequence>
<dbReference type="InterPro" id="IPR038054">
    <property type="entry name" value="LD_TPept-like_central_sf"/>
</dbReference>
<dbReference type="GO" id="GO:0008360">
    <property type="term" value="P:regulation of cell shape"/>
    <property type="evidence" value="ECO:0007669"/>
    <property type="project" value="UniProtKB-UniRule"/>
</dbReference>
<comment type="pathway">
    <text evidence="1 6">Cell wall biogenesis; peptidoglycan biosynthesis.</text>
</comment>
<feature type="active site" description="Proton donor/acceptor" evidence="6">
    <location>
        <position position="417"/>
    </location>
</feature>
<evidence type="ECO:0000256" key="4">
    <source>
        <dbReference type="ARBA" id="ARBA00022984"/>
    </source>
</evidence>
<keyword evidence="3 6" id="KW-0133">Cell shape</keyword>
<evidence type="ECO:0000313" key="9">
    <source>
        <dbReference type="EMBL" id="KRL95201.1"/>
    </source>
</evidence>
<dbReference type="EMBL" id="AZGC01000020">
    <property type="protein sequence ID" value="KRL95201.1"/>
    <property type="molecule type" value="Genomic_DNA"/>
</dbReference>
<comment type="caution">
    <text evidence="9">The sequence shown here is derived from an EMBL/GenBank/DDBJ whole genome shotgun (WGS) entry which is preliminary data.</text>
</comment>
<organism evidence="9 10">
    <name type="scientific">Limosilactobacillus equigenerosi DSM 18793 = JCM 14505</name>
    <dbReference type="NCBI Taxonomy" id="1423742"/>
    <lineage>
        <taxon>Bacteria</taxon>
        <taxon>Bacillati</taxon>
        <taxon>Bacillota</taxon>
        <taxon>Bacilli</taxon>
        <taxon>Lactobacillales</taxon>
        <taxon>Lactobacillaceae</taxon>
        <taxon>Limosilactobacillus</taxon>
    </lineage>
</organism>
<evidence type="ECO:0000256" key="2">
    <source>
        <dbReference type="ARBA" id="ARBA00022679"/>
    </source>
</evidence>
<dbReference type="RefSeq" id="WP_056995409.1">
    <property type="nucleotide sequence ID" value="NZ_AZGC01000020.1"/>
</dbReference>
<feature type="active site" description="Nucleophile" evidence="6">
    <location>
        <position position="438"/>
    </location>
</feature>
<protein>
    <submittedName>
        <fullName evidence="9">ErfK YbiS YcfS YnhG family protein</fullName>
    </submittedName>
</protein>
<keyword evidence="2" id="KW-0808">Transferase</keyword>
<dbReference type="Proteomes" id="UP000051084">
    <property type="component" value="Unassembled WGS sequence"/>
</dbReference>
<dbReference type="STRING" id="417373.GCA_001570685_00971"/>
<dbReference type="GO" id="GO:0005576">
    <property type="term" value="C:extracellular region"/>
    <property type="evidence" value="ECO:0007669"/>
    <property type="project" value="TreeGrafter"/>
</dbReference>
<dbReference type="PROSITE" id="PS52029">
    <property type="entry name" value="LD_TPASE"/>
    <property type="match status" value="1"/>
</dbReference>
<dbReference type="CDD" id="cd16913">
    <property type="entry name" value="YkuD_like"/>
    <property type="match status" value="1"/>
</dbReference>
<evidence type="ECO:0000259" key="8">
    <source>
        <dbReference type="PROSITE" id="PS52029"/>
    </source>
</evidence>
<dbReference type="GO" id="GO:0018104">
    <property type="term" value="P:peptidoglycan-protein cross-linking"/>
    <property type="evidence" value="ECO:0007669"/>
    <property type="project" value="TreeGrafter"/>
</dbReference>
<dbReference type="PANTHER" id="PTHR30582">
    <property type="entry name" value="L,D-TRANSPEPTIDASE"/>
    <property type="match status" value="1"/>
</dbReference>
<feature type="domain" description="L,D-TPase catalytic" evidence="8">
    <location>
        <begin position="337"/>
        <end position="462"/>
    </location>
</feature>
<dbReference type="Gene3D" id="2.40.440.10">
    <property type="entry name" value="L,D-transpeptidase catalytic domain-like"/>
    <property type="match status" value="1"/>
</dbReference>
<dbReference type="PANTHER" id="PTHR30582:SF33">
    <property type="entry name" value="EXPORTED PROTEIN"/>
    <property type="match status" value="1"/>
</dbReference>
<feature type="signal peptide" evidence="7">
    <location>
        <begin position="1"/>
        <end position="21"/>
    </location>
</feature>
<dbReference type="PATRIC" id="fig|1423742.4.peg.823"/>
<proteinExistence type="predicted"/>
<dbReference type="GO" id="GO:0016740">
    <property type="term" value="F:transferase activity"/>
    <property type="evidence" value="ECO:0007669"/>
    <property type="project" value="UniProtKB-KW"/>
</dbReference>
<dbReference type="UniPathway" id="UPA00219"/>
<gene>
    <name evidence="9" type="ORF">FC21_GL000789</name>
</gene>
<dbReference type="InterPro" id="IPR005490">
    <property type="entry name" value="LD_TPept_cat_dom"/>
</dbReference>
<keyword evidence="4 6" id="KW-0573">Peptidoglycan synthesis</keyword>
<dbReference type="InterPro" id="IPR050979">
    <property type="entry name" value="LD-transpeptidase"/>
</dbReference>
<name>A0A0R1UPQ7_9LACO</name>
<evidence type="ECO:0000256" key="3">
    <source>
        <dbReference type="ARBA" id="ARBA00022960"/>
    </source>
</evidence>
<evidence type="ECO:0000313" key="10">
    <source>
        <dbReference type="Proteomes" id="UP000051084"/>
    </source>
</evidence>
<dbReference type="SUPFAM" id="SSF143985">
    <property type="entry name" value="L,D-transpeptidase pre-catalytic domain-like"/>
    <property type="match status" value="1"/>
</dbReference>
<dbReference type="InterPro" id="IPR038063">
    <property type="entry name" value="Transpep_catalytic_dom"/>
</dbReference>
<dbReference type="GO" id="GO:0071972">
    <property type="term" value="F:peptidoglycan L,D-transpeptidase activity"/>
    <property type="evidence" value="ECO:0007669"/>
    <property type="project" value="TreeGrafter"/>
</dbReference>
<reference evidence="9 10" key="1">
    <citation type="journal article" date="2015" name="Genome Announc.">
        <title>Expanding the biotechnology potential of lactobacilli through comparative genomics of 213 strains and associated genera.</title>
        <authorList>
            <person name="Sun Z."/>
            <person name="Harris H.M."/>
            <person name="McCann A."/>
            <person name="Guo C."/>
            <person name="Argimon S."/>
            <person name="Zhang W."/>
            <person name="Yang X."/>
            <person name="Jeffery I.B."/>
            <person name="Cooney J.C."/>
            <person name="Kagawa T.F."/>
            <person name="Liu W."/>
            <person name="Song Y."/>
            <person name="Salvetti E."/>
            <person name="Wrobel A."/>
            <person name="Rasinkangas P."/>
            <person name="Parkhill J."/>
            <person name="Rea M.C."/>
            <person name="O'Sullivan O."/>
            <person name="Ritari J."/>
            <person name="Douillard F.P."/>
            <person name="Paul Ross R."/>
            <person name="Yang R."/>
            <person name="Briner A.E."/>
            <person name="Felis G.E."/>
            <person name="de Vos W.M."/>
            <person name="Barrangou R."/>
            <person name="Klaenhammer T.R."/>
            <person name="Caufield P.W."/>
            <person name="Cui Y."/>
            <person name="Zhang H."/>
            <person name="O'Toole P.W."/>
        </authorList>
    </citation>
    <scope>NUCLEOTIDE SEQUENCE [LARGE SCALE GENOMIC DNA]</scope>
    <source>
        <strain evidence="9 10">DSM 18793</strain>
    </source>
</reference>
<dbReference type="Gene3D" id="3.10.20.800">
    <property type="match status" value="1"/>
</dbReference>
<keyword evidence="7" id="KW-0732">Signal</keyword>
<evidence type="ECO:0000256" key="1">
    <source>
        <dbReference type="ARBA" id="ARBA00004752"/>
    </source>
</evidence>
<dbReference type="OrthoDB" id="3176960at2"/>